<evidence type="ECO:0000313" key="12">
    <source>
        <dbReference type="Proteomes" id="UP001367676"/>
    </source>
</evidence>
<evidence type="ECO:0000256" key="3">
    <source>
        <dbReference type="ARBA" id="ARBA00023034"/>
    </source>
</evidence>
<dbReference type="Proteomes" id="UP001367676">
    <property type="component" value="Unassembled WGS sequence"/>
</dbReference>
<evidence type="ECO:0000256" key="4">
    <source>
        <dbReference type="ARBA" id="ARBA00023157"/>
    </source>
</evidence>
<proteinExistence type="inferred from homology"/>
<keyword evidence="4" id="KW-1015">Disulfide bond</keyword>
<feature type="domain" description="FAM20 C-terminal" evidence="10">
    <location>
        <begin position="109"/>
        <end position="323"/>
    </location>
</feature>
<gene>
    <name evidence="11" type="ORF">V9T40_012154</name>
</gene>
<dbReference type="GO" id="GO:0005524">
    <property type="term" value="F:ATP binding"/>
    <property type="evidence" value="ECO:0007669"/>
    <property type="project" value="UniProtKB-KW"/>
</dbReference>
<dbReference type="GO" id="GO:0005794">
    <property type="term" value="C:Golgi apparatus"/>
    <property type="evidence" value="ECO:0007669"/>
    <property type="project" value="UniProtKB-SubCell"/>
</dbReference>
<evidence type="ECO:0000256" key="2">
    <source>
        <dbReference type="ARBA" id="ARBA00006557"/>
    </source>
</evidence>
<keyword evidence="8" id="KW-0464">Manganese</keyword>
<evidence type="ECO:0000313" key="11">
    <source>
        <dbReference type="EMBL" id="KAK7575868.1"/>
    </source>
</evidence>
<feature type="binding site" evidence="7">
    <location>
        <position position="234"/>
    </location>
    <ligand>
        <name>ATP</name>
        <dbReference type="ChEBI" id="CHEBI:30616"/>
    </ligand>
</feature>
<sequence length="343" mass="39339">MYQCCHSKEYEKTVNSKYLHPVNETLSCLFCTTLSLPALPAYHFRFPREQQTLPNHFYFTDYERHNAEIAAFHLDKILGFRRAMPVTGRVLHLTKELYDIAEPELLKTFFISPAENYCFHGHCSYYCDTSHAVCGNPDKLEGSFAAFLPEKEVVGRTLRKHPWRRSYHKRRKALWETDPNYCDAVKISPPYNEGIILLDLIDTSIFDFISGNMDRHHFETYSIFNNDSFPIHLDHGRAFGKPFHDELSILAPLTQCCLIKQSTLLTLLSLHNGAKKLSDLMRESMADDPIMPILWEPYYPAMDRRVKIILEAVRGCILKSASESDAQSAPPTTGQGSKKPNSA</sequence>
<evidence type="ECO:0000259" key="10">
    <source>
        <dbReference type="Pfam" id="PF06702"/>
    </source>
</evidence>
<comment type="similarity">
    <text evidence="2">Belongs to the FAM20 family.</text>
</comment>
<feature type="binding site" evidence="7">
    <location>
        <position position="63"/>
    </location>
    <ligand>
        <name>ATP</name>
        <dbReference type="ChEBI" id="CHEBI:30616"/>
    </ligand>
</feature>
<dbReference type="CDD" id="cd10314">
    <property type="entry name" value="FAM20_C"/>
    <property type="match status" value="1"/>
</dbReference>
<dbReference type="GO" id="GO:0046872">
    <property type="term" value="F:metal ion binding"/>
    <property type="evidence" value="ECO:0007669"/>
    <property type="project" value="UniProtKB-KW"/>
</dbReference>
<comment type="subcellular location">
    <subcellularLocation>
        <location evidence="1">Golgi apparatus</location>
    </subcellularLocation>
</comment>
<keyword evidence="12" id="KW-1185">Reference proteome</keyword>
<feature type="binding site" evidence="8">
    <location>
        <position position="63"/>
    </location>
    <ligand>
        <name>Mn(2+)</name>
        <dbReference type="ChEBI" id="CHEBI:29035"/>
    </ligand>
</feature>
<dbReference type="AlphaFoldDB" id="A0AAN9Y084"/>
<evidence type="ECO:0000256" key="6">
    <source>
        <dbReference type="PIRSR" id="PIRSR624869-1"/>
    </source>
</evidence>
<feature type="active site" evidence="6">
    <location>
        <position position="214"/>
    </location>
</feature>
<feature type="region of interest" description="Disordered" evidence="9">
    <location>
        <begin position="321"/>
        <end position="343"/>
    </location>
</feature>
<evidence type="ECO:0000256" key="1">
    <source>
        <dbReference type="ARBA" id="ARBA00004555"/>
    </source>
</evidence>
<feature type="binding site" evidence="7">
    <location>
        <begin position="145"/>
        <end position="148"/>
    </location>
    <ligand>
        <name>ATP</name>
        <dbReference type="ChEBI" id="CHEBI:30616"/>
    </ligand>
</feature>
<keyword evidence="8" id="KW-0479">Metal-binding</keyword>
<reference evidence="11 12" key="1">
    <citation type="submission" date="2024-03" db="EMBL/GenBank/DDBJ databases">
        <title>Adaptation during the transition from Ophiocordyceps entomopathogen to insect associate is accompanied by gene loss and intensified selection.</title>
        <authorList>
            <person name="Ward C.M."/>
            <person name="Onetto C.A."/>
            <person name="Borneman A.R."/>
        </authorList>
    </citation>
    <scope>NUCLEOTIDE SEQUENCE [LARGE SCALE GENOMIC DNA]</scope>
    <source>
        <strain evidence="11">AWRI1</strain>
        <tissue evidence="11">Single Adult Female</tissue>
    </source>
</reference>
<keyword evidence="3" id="KW-0333">Golgi apparatus</keyword>
<evidence type="ECO:0000256" key="5">
    <source>
        <dbReference type="ARBA" id="ARBA00023180"/>
    </source>
</evidence>
<comment type="cofactor">
    <cofactor evidence="8">
        <name>Mn(2+)</name>
        <dbReference type="ChEBI" id="CHEBI:29035"/>
    </cofactor>
</comment>
<dbReference type="Pfam" id="PF06702">
    <property type="entry name" value="Fam20C"/>
    <property type="match status" value="1"/>
</dbReference>
<feature type="binding site" evidence="8">
    <location>
        <position position="234"/>
    </location>
    <ligand>
        <name>Mn(2+)</name>
        <dbReference type="ChEBI" id="CHEBI:29035"/>
    </ligand>
</feature>
<evidence type="ECO:0000256" key="9">
    <source>
        <dbReference type="SAM" id="MobiDB-lite"/>
    </source>
</evidence>
<keyword evidence="7" id="KW-0547">Nucleotide-binding</keyword>
<dbReference type="GO" id="GO:0004674">
    <property type="term" value="F:protein serine/threonine kinase activity"/>
    <property type="evidence" value="ECO:0007669"/>
    <property type="project" value="TreeGrafter"/>
</dbReference>
<dbReference type="InterPro" id="IPR024869">
    <property type="entry name" value="FAM20"/>
</dbReference>
<protein>
    <recommendedName>
        <fullName evidence="10">FAM20 C-terminal domain-containing protein</fullName>
    </recommendedName>
</protein>
<evidence type="ECO:0000256" key="8">
    <source>
        <dbReference type="PIRSR" id="PIRSR624869-3"/>
    </source>
</evidence>
<feature type="binding site" evidence="7">
    <location>
        <position position="219"/>
    </location>
    <ligand>
        <name>ATP</name>
        <dbReference type="ChEBI" id="CHEBI:30616"/>
    </ligand>
</feature>
<keyword evidence="7" id="KW-0067">ATP-binding</keyword>
<dbReference type="EMBL" id="JBBCAQ010000036">
    <property type="protein sequence ID" value="KAK7575868.1"/>
    <property type="molecule type" value="Genomic_DNA"/>
</dbReference>
<dbReference type="InterPro" id="IPR009581">
    <property type="entry name" value="FAM20_C"/>
</dbReference>
<comment type="caution">
    <text evidence="11">The sequence shown here is derived from an EMBL/GenBank/DDBJ whole genome shotgun (WGS) entry which is preliminary data.</text>
</comment>
<name>A0AAN9Y084_9HEMI</name>
<evidence type="ECO:0000256" key="7">
    <source>
        <dbReference type="PIRSR" id="PIRSR624869-2"/>
    </source>
</evidence>
<dbReference type="PANTHER" id="PTHR12450:SF22">
    <property type="entry name" value="EXTRACELLULAR SERINE_THREONINE PROTEIN CG31145"/>
    <property type="match status" value="1"/>
</dbReference>
<keyword evidence="5" id="KW-0325">Glycoprotein</keyword>
<accession>A0AAN9Y084</accession>
<dbReference type="PANTHER" id="PTHR12450">
    <property type="entry name" value="DENTIN MATRIX PROTEIN 4 PROTEIN FAM20"/>
    <property type="match status" value="1"/>
</dbReference>
<organism evidence="11 12">
    <name type="scientific">Parthenolecanium corni</name>
    <dbReference type="NCBI Taxonomy" id="536013"/>
    <lineage>
        <taxon>Eukaryota</taxon>
        <taxon>Metazoa</taxon>
        <taxon>Ecdysozoa</taxon>
        <taxon>Arthropoda</taxon>
        <taxon>Hexapoda</taxon>
        <taxon>Insecta</taxon>
        <taxon>Pterygota</taxon>
        <taxon>Neoptera</taxon>
        <taxon>Paraneoptera</taxon>
        <taxon>Hemiptera</taxon>
        <taxon>Sternorrhyncha</taxon>
        <taxon>Coccoidea</taxon>
        <taxon>Coccidae</taxon>
        <taxon>Parthenolecanium</taxon>
    </lineage>
</organism>